<dbReference type="EMBL" id="JAHIBW010000030">
    <property type="protein sequence ID" value="KAG7295677.1"/>
    <property type="molecule type" value="Genomic_DNA"/>
</dbReference>
<protein>
    <submittedName>
        <fullName evidence="1">Uncharacterized protein</fullName>
    </submittedName>
</protein>
<comment type="caution">
    <text evidence="1">The sequence shown here is derived from an EMBL/GenBank/DDBJ whole genome shotgun (WGS) entry which is preliminary data.</text>
</comment>
<organism evidence="1 2">
    <name type="scientific">Plutella xylostella</name>
    <name type="common">Diamondback moth</name>
    <name type="synonym">Plutella maculipennis</name>
    <dbReference type="NCBI Taxonomy" id="51655"/>
    <lineage>
        <taxon>Eukaryota</taxon>
        <taxon>Metazoa</taxon>
        <taxon>Ecdysozoa</taxon>
        <taxon>Arthropoda</taxon>
        <taxon>Hexapoda</taxon>
        <taxon>Insecta</taxon>
        <taxon>Pterygota</taxon>
        <taxon>Neoptera</taxon>
        <taxon>Endopterygota</taxon>
        <taxon>Lepidoptera</taxon>
        <taxon>Glossata</taxon>
        <taxon>Ditrysia</taxon>
        <taxon>Yponomeutoidea</taxon>
        <taxon>Plutellidae</taxon>
        <taxon>Plutella</taxon>
    </lineage>
</organism>
<sequence>MQGTEKLSHNAIYRATWRGVLRALPAVARRATHLTLLHALHAPHAKYIQNSTGWAAVLEACAMLSEAFDPARTPHALTCSFTLSAVCTLIEKASTLVNTPEATSNERQWTKFLKTFARALKNTTLTVARPAKPLSEAKLLYHLKQIESRSTIEILQRGKTAAEFADLSKAEMAELLVKHLC</sequence>
<evidence type="ECO:0000313" key="2">
    <source>
        <dbReference type="Proteomes" id="UP000823941"/>
    </source>
</evidence>
<gene>
    <name evidence="1" type="ORF">JYU34_021961</name>
</gene>
<accession>A0ABQ7PRS4</accession>
<name>A0ABQ7PRS4_PLUXY</name>
<proteinExistence type="predicted"/>
<keyword evidence="2" id="KW-1185">Reference proteome</keyword>
<dbReference type="Proteomes" id="UP000823941">
    <property type="component" value="Chromosome 30"/>
</dbReference>
<reference evidence="1 2" key="1">
    <citation type="submission" date="2021-06" db="EMBL/GenBank/DDBJ databases">
        <title>A haploid diamondback moth (Plutella xylostella L.) genome assembly resolves 31 chromosomes and identifies a diamide resistance mutation.</title>
        <authorList>
            <person name="Ward C.M."/>
            <person name="Perry K.D."/>
            <person name="Baker G."/>
            <person name="Powis K."/>
            <person name="Heckel D.G."/>
            <person name="Baxter S.W."/>
        </authorList>
    </citation>
    <scope>NUCLEOTIDE SEQUENCE [LARGE SCALE GENOMIC DNA]</scope>
    <source>
        <strain evidence="1 2">LV</strain>
        <tissue evidence="1">Single pupa</tissue>
    </source>
</reference>
<evidence type="ECO:0000313" key="1">
    <source>
        <dbReference type="EMBL" id="KAG7295677.1"/>
    </source>
</evidence>